<evidence type="ECO:0000313" key="3">
    <source>
        <dbReference type="EMBL" id="KAA8631721.1"/>
    </source>
</evidence>
<feature type="region of interest" description="Disordered" evidence="1">
    <location>
        <begin position="398"/>
        <end position="426"/>
    </location>
</feature>
<evidence type="ECO:0000256" key="1">
    <source>
        <dbReference type="SAM" id="MobiDB-lite"/>
    </source>
</evidence>
<comment type="caution">
    <text evidence="3">The sequence shown here is derived from an EMBL/GenBank/DDBJ whole genome shotgun (WGS) entry which is preliminary data.</text>
</comment>
<sequence>MPPVTFSWRRRFVCFARTRCCKSQVATGVKIPGSVANPSQSVGLRSGVHQKKIVIWVFPSSLVVSVKFPQLNLQFRLPAVGLVQLPTLPAHSPPRRPLPLQTALHLLLAAQAQTLCRHHIGFDPLFQLLQPHIRQPPQIKTPFLLVCRHHHHPSSSSIALSFFHCGFSLVSRYTPQLESFNDYTLRTYKIKSIIMSRGLLPRLRFPRPRTFFGFMSLQTGTELIALSLVFNRITGIYGILAIFTGFPLSFLQISLYLLSLLVVGLLAYLIPHIRQQSPFQCLALAFLYAIDTLLNFAYVTFFATTWYLSQFHDPQGPASKGDIPESASPSNGEGYEHDDAQKNQINKAVGVQESAASMCLVIGFTIIRIYFALVVCAYARAVVQRYVDMNSGWAGGPLGSGEADDDNGKEEGHAPDPFVEGAPLGEGWQGKMGRVMVNFGKGYWLGGRKEDEEWAREIGGRLRGGGSRYSRV</sequence>
<dbReference type="Proteomes" id="UP000433876">
    <property type="component" value="Unassembled WGS sequence"/>
</dbReference>
<dbReference type="EMBL" id="NMPR01000070">
    <property type="protein sequence ID" value="KAA8631721.1"/>
    <property type="molecule type" value="Genomic_DNA"/>
</dbReference>
<dbReference type="GO" id="GO:0070917">
    <property type="term" value="F:inositol phosphoceramide synthase regulator activity"/>
    <property type="evidence" value="ECO:0007669"/>
    <property type="project" value="InterPro"/>
</dbReference>
<dbReference type="GO" id="GO:0070916">
    <property type="term" value="C:inositol phosphoceramide synthase complex"/>
    <property type="evidence" value="ECO:0007669"/>
    <property type="project" value="TreeGrafter"/>
</dbReference>
<feature type="transmembrane region" description="Helical" evidence="2">
    <location>
        <begin position="281"/>
        <end position="308"/>
    </location>
</feature>
<keyword evidence="2" id="KW-0472">Membrane</keyword>
<evidence type="ECO:0000256" key="2">
    <source>
        <dbReference type="SAM" id="Phobius"/>
    </source>
</evidence>
<feature type="region of interest" description="Disordered" evidence="1">
    <location>
        <begin position="317"/>
        <end position="338"/>
    </location>
</feature>
<dbReference type="AlphaFoldDB" id="A0A8S8ZSY8"/>
<protein>
    <submittedName>
        <fullName evidence="3">Uncharacterized protein</fullName>
    </submittedName>
</protein>
<dbReference type="PANTHER" id="PTHR28077">
    <property type="entry name" value="INOSITOL PHOSPHORYLCERAMIDE SYNTHASE REGULATORY SUBUNIT KEI1"/>
    <property type="match status" value="1"/>
</dbReference>
<dbReference type="GO" id="GO:0000139">
    <property type="term" value="C:Golgi membrane"/>
    <property type="evidence" value="ECO:0007669"/>
    <property type="project" value="TreeGrafter"/>
</dbReference>
<keyword evidence="2" id="KW-0812">Transmembrane</keyword>
<dbReference type="GO" id="GO:0006673">
    <property type="term" value="P:inositol phosphoceramide metabolic process"/>
    <property type="evidence" value="ECO:0007669"/>
    <property type="project" value="InterPro"/>
</dbReference>
<gene>
    <name evidence="3" type="ORF">SMACR_07164</name>
</gene>
<feature type="transmembrane region" description="Helical" evidence="2">
    <location>
        <begin position="355"/>
        <end position="379"/>
    </location>
</feature>
<feature type="transmembrane region" description="Helical" evidence="2">
    <location>
        <begin position="236"/>
        <end position="269"/>
    </location>
</feature>
<keyword evidence="2" id="KW-1133">Transmembrane helix</keyword>
<name>A0A8S8ZSY8_SORMA</name>
<dbReference type="Pfam" id="PF08552">
    <property type="entry name" value="Kei1"/>
    <property type="match status" value="1"/>
</dbReference>
<evidence type="ECO:0000313" key="4">
    <source>
        <dbReference type="Proteomes" id="UP000433876"/>
    </source>
</evidence>
<reference evidence="3 4" key="1">
    <citation type="submission" date="2017-07" db="EMBL/GenBank/DDBJ databases">
        <title>Genome sequence of the Sordaria macrospora wild type strain R19027.</title>
        <authorList>
            <person name="Nowrousian M."/>
            <person name="Teichert I."/>
            <person name="Kueck U."/>
        </authorList>
    </citation>
    <scope>NUCLEOTIDE SEQUENCE [LARGE SCALE GENOMIC DNA]</scope>
    <source>
        <strain evidence="3 4">R19027</strain>
        <tissue evidence="3">Mycelium</tissue>
    </source>
</reference>
<dbReference type="VEuPathDB" id="FungiDB:SMAC_07164"/>
<accession>A0A8S8ZSY8</accession>
<dbReference type="InterPro" id="IPR013862">
    <property type="entry name" value="Kei1"/>
</dbReference>
<organism evidence="3 4">
    <name type="scientific">Sordaria macrospora</name>
    <dbReference type="NCBI Taxonomy" id="5147"/>
    <lineage>
        <taxon>Eukaryota</taxon>
        <taxon>Fungi</taxon>
        <taxon>Dikarya</taxon>
        <taxon>Ascomycota</taxon>
        <taxon>Pezizomycotina</taxon>
        <taxon>Sordariomycetes</taxon>
        <taxon>Sordariomycetidae</taxon>
        <taxon>Sordariales</taxon>
        <taxon>Sordariaceae</taxon>
        <taxon>Sordaria</taxon>
    </lineage>
</organism>
<dbReference type="PANTHER" id="PTHR28077:SF1">
    <property type="entry name" value="INOSITOL PHOSPHORYLCERAMIDE SYNTHASE REGULATORY SUBUNIT KEI1"/>
    <property type="match status" value="1"/>
</dbReference>
<proteinExistence type="predicted"/>